<comment type="subcellular location">
    <subcellularLocation>
        <location evidence="2">Nucleus</location>
    </subcellularLocation>
    <subcellularLocation>
        <location evidence="2">Chromosome</location>
        <location evidence="2">Telomere</location>
    </subcellularLocation>
</comment>
<reference evidence="4 5" key="1">
    <citation type="submission" date="2019-07" db="EMBL/GenBank/DDBJ databases">
        <title>Draft genome assembly of a fouling barnacle, Amphibalanus amphitrite (Darwin, 1854): The first reference genome for Thecostraca.</title>
        <authorList>
            <person name="Kim W."/>
        </authorList>
    </citation>
    <scope>NUCLEOTIDE SEQUENCE [LARGE SCALE GENOMIC DNA]</scope>
    <source>
        <strain evidence="4">SNU_AA5</strain>
        <tissue evidence="4">Soma without cirri and trophi</tissue>
    </source>
</reference>
<dbReference type="InterPro" id="IPR039595">
    <property type="entry name" value="TE2IP/Rap1"/>
</dbReference>
<dbReference type="InterPro" id="IPR001357">
    <property type="entry name" value="BRCT_dom"/>
</dbReference>
<dbReference type="Pfam" id="PF16589">
    <property type="entry name" value="BRCT_2"/>
    <property type="match status" value="1"/>
</dbReference>
<dbReference type="PANTHER" id="PTHR16466:SF6">
    <property type="entry name" value="TELOMERIC REPEAT-BINDING FACTOR 2-INTERACTING PROTEIN 1"/>
    <property type="match status" value="1"/>
</dbReference>
<dbReference type="Gene3D" id="1.10.10.60">
    <property type="entry name" value="Homeodomain-like"/>
    <property type="match status" value="1"/>
</dbReference>
<dbReference type="GO" id="GO:0006355">
    <property type="term" value="P:regulation of DNA-templated transcription"/>
    <property type="evidence" value="ECO:0007669"/>
    <property type="project" value="UniProtKB-UniRule"/>
</dbReference>
<evidence type="ECO:0000313" key="5">
    <source>
        <dbReference type="Proteomes" id="UP000440578"/>
    </source>
</evidence>
<accession>A0A6A4WK95</accession>
<keyword evidence="5" id="KW-1185">Reference proteome</keyword>
<dbReference type="InterPro" id="IPR036420">
    <property type="entry name" value="BRCT_dom_sf"/>
</dbReference>
<dbReference type="SUPFAM" id="SSF52113">
    <property type="entry name" value="BRCT domain"/>
    <property type="match status" value="1"/>
</dbReference>
<feature type="domain" description="BRCT" evidence="3">
    <location>
        <begin position="7"/>
        <end position="95"/>
    </location>
</feature>
<dbReference type="GO" id="GO:0042162">
    <property type="term" value="F:telomeric DNA binding"/>
    <property type="evidence" value="ECO:0007669"/>
    <property type="project" value="TreeGrafter"/>
</dbReference>
<organism evidence="4 5">
    <name type="scientific">Amphibalanus amphitrite</name>
    <name type="common">Striped barnacle</name>
    <name type="synonym">Balanus amphitrite</name>
    <dbReference type="NCBI Taxonomy" id="1232801"/>
    <lineage>
        <taxon>Eukaryota</taxon>
        <taxon>Metazoa</taxon>
        <taxon>Ecdysozoa</taxon>
        <taxon>Arthropoda</taxon>
        <taxon>Crustacea</taxon>
        <taxon>Multicrustacea</taxon>
        <taxon>Cirripedia</taxon>
        <taxon>Thoracica</taxon>
        <taxon>Thoracicalcarea</taxon>
        <taxon>Balanomorpha</taxon>
        <taxon>Balanoidea</taxon>
        <taxon>Balanidae</taxon>
        <taxon>Amphibalaninae</taxon>
        <taxon>Amphibalanus</taxon>
    </lineage>
</organism>
<keyword evidence="2" id="KW-0158">Chromosome</keyword>
<evidence type="ECO:0000256" key="2">
    <source>
        <dbReference type="RuleBase" id="RU367107"/>
    </source>
</evidence>
<protein>
    <recommendedName>
        <fullName evidence="2">Telomeric repeat-binding factor 2-interacting protein 1</fullName>
        <shortName evidence="2">TERF2-interacting telomeric protein 1</shortName>
    </recommendedName>
    <alternativeName>
        <fullName evidence="2">Repressor/activator protein 1 homolog</fullName>
    </alternativeName>
</protein>
<name>A0A6A4WK95_AMPAM</name>
<dbReference type="PANTHER" id="PTHR16466">
    <property type="entry name" value="TELOMERE REPEAT-BINDING FACTOR 2-INTERACTING PROTEIN 1"/>
    <property type="match status" value="1"/>
</dbReference>
<gene>
    <name evidence="4" type="primary">TERF2IP_2</name>
    <name evidence="4" type="ORF">FJT64_025290</name>
</gene>
<dbReference type="EMBL" id="VIIS01001041">
    <property type="protein sequence ID" value="KAF0302608.1"/>
    <property type="molecule type" value="Genomic_DNA"/>
</dbReference>
<comment type="function">
    <text evidence="2">Acts both as a regulator of telomere function and as a transcription regulator. Involved in the regulation of telomere length and protection as a component of the shelterin complex (telosome). Does not bind DNA directly: recruited to telomeric double-stranded 5'-TTAGGG-3' repeats via its interaction with terf2. Independently of its function in telomeres, also acts as a transcription regulator: recruited to extratelomeric 5'-TTAGGG-3' sites via its association with terf2 or other factors, and regulates gene expression.</text>
</comment>
<evidence type="ECO:0000256" key="1">
    <source>
        <dbReference type="ARBA" id="ARBA00023242"/>
    </source>
</evidence>
<comment type="similarity">
    <text evidence="2">Belongs to the RAP1 family.</text>
</comment>
<dbReference type="GO" id="GO:0031848">
    <property type="term" value="P:protection from non-homologous end joining at telomere"/>
    <property type="evidence" value="ECO:0007669"/>
    <property type="project" value="TreeGrafter"/>
</dbReference>
<evidence type="ECO:0000313" key="4">
    <source>
        <dbReference type="EMBL" id="KAF0302608.1"/>
    </source>
</evidence>
<dbReference type="GO" id="GO:0070187">
    <property type="term" value="C:shelterin complex"/>
    <property type="evidence" value="ECO:0007669"/>
    <property type="project" value="TreeGrafter"/>
</dbReference>
<comment type="caution">
    <text evidence="4">The sequence shown here is derived from an EMBL/GenBank/DDBJ whole genome shotgun (WGS) entry which is preliminary data.</text>
</comment>
<dbReference type="AlphaFoldDB" id="A0A6A4WK95"/>
<keyword evidence="2" id="KW-0779">Telomere</keyword>
<dbReference type="OrthoDB" id="6404457at2759"/>
<evidence type="ECO:0000259" key="3">
    <source>
        <dbReference type="Pfam" id="PF16589"/>
    </source>
</evidence>
<keyword evidence="2" id="KW-0805">Transcription regulation</keyword>
<keyword evidence="2" id="KW-0010">Activator</keyword>
<keyword evidence="1 2" id="KW-0539">Nucleus</keyword>
<sequence length="218" mass="23935">MVPASQLFVRTGDGKPMEFHLEAGLPRPERCRLQALVVDHGGALVVNPARCPHAVTLGAGAPGSLPRSAISDRPDTFSIQFLDECVRQGRVVDLCPFRLQPTSLYRRPVRVIDVLLGQCAWSDLAVVTALSESDSDDELRLLAAAGEPGRGAGPLRRGRLRYSHEKDEALVRFVAKHGSQQCTPPTAPKFWQERAFLLPALLADHPPLSLHNRFLKQL</sequence>
<proteinExistence type="inferred from homology"/>
<keyword evidence="2" id="KW-0804">Transcription</keyword>
<dbReference type="GO" id="GO:0010833">
    <property type="term" value="P:telomere maintenance via telomere lengthening"/>
    <property type="evidence" value="ECO:0007669"/>
    <property type="project" value="UniProtKB-UniRule"/>
</dbReference>
<dbReference type="Proteomes" id="UP000440578">
    <property type="component" value="Unassembled WGS sequence"/>
</dbReference>
<comment type="subunit">
    <text evidence="2">Homodimer.</text>
</comment>